<dbReference type="RefSeq" id="WP_124028506.1">
    <property type="nucleotide sequence ID" value="NZ_JBHRSN010000007.1"/>
</dbReference>
<feature type="chain" id="PRO_5017926408" description="Lipoprotein" evidence="1">
    <location>
        <begin position="22"/>
        <end position="148"/>
    </location>
</feature>
<feature type="signal peptide" evidence="1">
    <location>
        <begin position="1"/>
        <end position="21"/>
    </location>
</feature>
<organism evidence="2 3">
    <name type="scientific">Alteromonas sediminis</name>
    <dbReference type="NCBI Taxonomy" id="2259342"/>
    <lineage>
        <taxon>Bacteria</taxon>
        <taxon>Pseudomonadati</taxon>
        <taxon>Pseudomonadota</taxon>
        <taxon>Gammaproteobacteria</taxon>
        <taxon>Alteromonadales</taxon>
        <taxon>Alteromonadaceae</taxon>
        <taxon>Alteromonas/Salinimonas group</taxon>
        <taxon>Alteromonas</taxon>
    </lineage>
</organism>
<evidence type="ECO:0000313" key="2">
    <source>
        <dbReference type="EMBL" id="RPJ65875.1"/>
    </source>
</evidence>
<evidence type="ECO:0000313" key="3">
    <source>
        <dbReference type="Proteomes" id="UP000275281"/>
    </source>
</evidence>
<dbReference type="Proteomes" id="UP000275281">
    <property type="component" value="Unassembled WGS sequence"/>
</dbReference>
<comment type="caution">
    <text evidence="2">The sequence shown here is derived from an EMBL/GenBank/DDBJ whole genome shotgun (WGS) entry which is preliminary data.</text>
</comment>
<keyword evidence="1" id="KW-0732">Signal</keyword>
<evidence type="ECO:0000256" key="1">
    <source>
        <dbReference type="SAM" id="SignalP"/>
    </source>
</evidence>
<name>A0A3N5YAN1_9ALTE</name>
<dbReference type="PROSITE" id="PS51257">
    <property type="entry name" value="PROKAR_LIPOPROTEIN"/>
    <property type="match status" value="1"/>
</dbReference>
<sequence>MKKSVVSASLLAIGLTAATQACEWHDGPSFGVFGGMPKPMMQHKNASTEKPLEINHQARMTVESGRENAVDIAYVLPLQYRDIAIEFVPSEAIALSNDALLKPSLLRGTHQLLFTADRAGQHEIVVKVEAIKGGQPYSNQQRIIVTAL</sequence>
<keyword evidence="3" id="KW-1185">Reference proteome</keyword>
<dbReference type="OrthoDB" id="6386571at2"/>
<gene>
    <name evidence="2" type="ORF">DRW07_13775</name>
</gene>
<reference evidence="2 3" key="1">
    <citation type="submission" date="2018-11" db="EMBL/GenBank/DDBJ databases">
        <authorList>
            <person name="Ye M.-Q."/>
            <person name="Du Z.-J."/>
        </authorList>
    </citation>
    <scope>NUCLEOTIDE SEQUENCE [LARGE SCALE GENOMIC DNA]</scope>
    <source>
        <strain evidence="2 3">U0105</strain>
    </source>
</reference>
<protein>
    <recommendedName>
        <fullName evidence="4">Lipoprotein</fullName>
    </recommendedName>
</protein>
<evidence type="ECO:0008006" key="4">
    <source>
        <dbReference type="Google" id="ProtNLM"/>
    </source>
</evidence>
<dbReference type="EMBL" id="RPOK01000004">
    <property type="protein sequence ID" value="RPJ65875.1"/>
    <property type="molecule type" value="Genomic_DNA"/>
</dbReference>
<accession>A0A3N5YAN1</accession>
<dbReference type="AlphaFoldDB" id="A0A3N5YAN1"/>
<proteinExistence type="predicted"/>